<dbReference type="EC" id="2.7.11.1" evidence="3"/>
<dbReference type="InterPro" id="IPR017441">
    <property type="entry name" value="Protein_kinase_ATP_BS"/>
</dbReference>
<keyword evidence="5" id="KW-0723">Serine/threonine-protein kinase</keyword>
<evidence type="ECO:0000256" key="9">
    <source>
        <dbReference type="ARBA" id="ARBA00022692"/>
    </source>
</evidence>
<comment type="catalytic activity">
    <reaction evidence="20">
        <text>L-seryl-[protein] + ATP = O-phospho-L-seryl-[protein] + ADP + H(+)</text>
        <dbReference type="Rhea" id="RHEA:17989"/>
        <dbReference type="Rhea" id="RHEA-COMP:9863"/>
        <dbReference type="Rhea" id="RHEA-COMP:11604"/>
        <dbReference type="ChEBI" id="CHEBI:15378"/>
        <dbReference type="ChEBI" id="CHEBI:29999"/>
        <dbReference type="ChEBI" id="CHEBI:30616"/>
        <dbReference type="ChEBI" id="CHEBI:83421"/>
        <dbReference type="ChEBI" id="CHEBI:456216"/>
        <dbReference type="EC" id="2.7.11.1"/>
    </reaction>
</comment>
<evidence type="ECO:0000256" key="7">
    <source>
        <dbReference type="ARBA" id="ARBA00022614"/>
    </source>
</evidence>
<evidence type="ECO:0000256" key="12">
    <source>
        <dbReference type="ARBA" id="ARBA00022741"/>
    </source>
</evidence>
<dbReference type="Pfam" id="PF00069">
    <property type="entry name" value="Pkinase"/>
    <property type="match status" value="1"/>
</dbReference>
<keyword evidence="25" id="KW-1185">Reference proteome</keyword>
<evidence type="ECO:0000256" key="15">
    <source>
        <dbReference type="ARBA" id="ARBA00022989"/>
    </source>
</evidence>
<evidence type="ECO:0000259" key="23">
    <source>
        <dbReference type="PROSITE" id="PS50011"/>
    </source>
</evidence>
<dbReference type="InterPro" id="IPR001611">
    <property type="entry name" value="Leu-rich_rpt"/>
</dbReference>
<evidence type="ECO:0000256" key="1">
    <source>
        <dbReference type="ARBA" id="ARBA00004162"/>
    </source>
</evidence>
<reference evidence="25" key="2">
    <citation type="journal article" date="2018" name="BMC Genomics">
        <title>A manually annotated Actinidia chinensis var. chinensis (kiwifruit) genome highlights the challenges associated with draft genomes and gene prediction in plants.</title>
        <authorList>
            <person name="Pilkington S.M."/>
            <person name="Crowhurst R."/>
            <person name="Hilario E."/>
            <person name="Nardozza S."/>
            <person name="Fraser L."/>
            <person name="Peng Y."/>
            <person name="Gunaseelan K."/>
            <person name="Simpson R."/>
            <person name="Tahir J."/>
            <person name="Deroles S.C."/>
            <person name="Templeton K."/>
            <person name="Luo Z."/>
            <person name="Davy M."/>
            <person name="Cheng C."/>
            <person name="McNeilage M."/>
            <person name="Scaglione D."/>
            <person name="Liu Y."/>
            <person name="Zhang Q."/>
            <person name="Datson P."/>
            <person name="De Silva N."/>
            <person name="Gardiner S.E."/>
            <person name="Bassett H."/>
            <person name="Chagne D."/>
            <person name="McCallum J."/>
            <person name="Dzierzon H."/>
            <person name="Deng C."/>
            <person name="Wang Y.Y."/>
            <person name="Barron L."/>
            <person name="Manako K."/>
            <person name="Bowen J."/>
            <person name="Foster T.M."/>
            <person name="Erridge Z.A."/>
            <person name="Tiffin H."/>
            <person name="Waite C.N."/>
            <person name="Davies K.M."/>
            <person name="Grierson E.P."/>
            <person name="Laing W.A."/>
            <person name="Kirk R."/>
            <person name="Chen X."/>
            <person name="Wood M."/>
            <person name="Montefiori M."/>
            <person name="Brummell D.A."/>
            <person name="Schwinn K.E."/>
            <person name="Catanach A."/>
            <person name="Fullerton C."/>
            <person name="Li D."/>
            <person name="Meiyalaghan S."/>
            <person name="Nieuwenhuizen N."/>
            <person name="Read N."/>
            <person name="Prakash R."/>
            <person name="Hunter D."/>
            <person name="Zhang H."/>
            <person name="McKenzie M."/>
            <person name="Knabel M."/>
            <person name="Harris A."/>
            <person name="Allan A.C."/>
            <person name="Gleave A."/>
            <person name="Chen A."/>
            <person name="Janssen B.J."/>
            <person name="Plunkett B."/>
            <person name="Ampomah-Dwamena C."/>
            <person name="Voogd C."/>
            <person name="Leif D."/>
            <person name="Lafferty D."/>
            <person name="Souleyre E.J.F."/>
            <person name="Varkonyi-Gasic E."/>
            <person name="Gambi F."/>
            <person name="Hanley J."/>
            <person name="Yao J.L."/>
            <person name="Cheung J."/>
            <person name="David K.M."/>
            <person name="Warren B."/>
            <person name="Marsh K."/>
            <person name="Snowden K.C."/>
            <person name="Lin-Wang K."/>
            <person name="Brian L."/>
            <person name="Martinez-Sanchez M."/>
            <person name="Wang M."/>
            <person name="Ileperuma N."/>
            <person name="Macnee N."/>
            <person name="Campin R."/>
            <person name="McAtee P."/>
            <person name="Drummond R.S.M."/>
            <person name="Espley R.V."/>
            <person name="Ireland H.S."/>
            <person name="Wu R."/>
            <person name="Atkinson R.G."/>
            <person name="Karunairetnam S."/>
            <person name="Bulley S."/>
            <person name="Chunkath S."/>
            <person name="Hanley Z."/>
            <person name="Storey R."/>
            <person name="Thrimawithana A.H."/>
            <person name="Thomson S."/>
            <person name="David C."/>
            <person name="Testolin R."/>
            <person name="Huang H."/>
            <person name="Hellens R.P."/>
            <person name="Schaffer R.J."/>
        </authorList>
    </citation>
    <scope>NUCLEOTIDE SEQUENCE [LARGE SCALE GENOMIC DNA]</scope>
    <source>
        <strain evidence="25">cv. Red5</strain>
    </source>
</reference>
<dbReference type="AlphaFoldDB" id="A0A2R6P6L2"/>
<evidence type="ECO:0000256" key="22">
    <source>
        <dbReference type="SAM" id="Phobius"/>
    </source>
</evidence>
<feature type="domain" description="Protein kinase" evidence="23">
    <location>
        <begin position="323"/>
        <end position="603"/>
    </location>
</feature>
<proteinExistence type="inferred from homology"/>
<keyword evidence="8" id="KW-0808">Transferase</keyword>
<keyword evidence="15 22" id="KW-1133">Transmembrane helix</keyword>
<dbReference type="GO" id="GO:0005886">
    <property type="term" value="C:plasma membrane"/>
    <property type="evidence" value="ECO:0007669"/>
    <property type="project" value="UniProtKB-SubCell"/>
</dbReference>
<evidence type="ECO:0000256" key="4">
    <source>
        <dbReference type="ARBA" id="ARBA00022475"/>
    </source>
</evidence>
<protein>
    <recommendedName>
        <fullName evidence="3">non-specific serine/threonine protein kinase</fullName>
        <ecNumber evidence="3">2.7.11.1</ecNumber>
    </recommendedName>
</protein>
<dbReference type="InterPro" id="IPR000719">
    <property type="entry name" value="Prot_kinase_dom"/>
</dbReference>
<evidence type="ECO:0000256" key="19">
    <source>
        <dbReference type="ARBA" id="ARBA00047899"/>
    </source>
</evidence>
<evidence type="ECO:0000256" key="5">
    <source>
        <dbReference type="ARBA" id="ARBA00022527"/>
    </source>
</evidence>
<evidence type="ECO:0000313" key="24">
    <source>
        <dbReference type="EMBL" id="PSR86282.1"/>
    </source>
</evidence>
<keyword evidence="18" id="KW-0325">Glycoprotein</keyword>
<dbReference type="GO" id="GO:0005524">
    <property type="term" value="F:ATP binding"/>
    <property type="evidence" value="ECO:0007669"/>
    <property type="project" value="UniProtKB-UniRule"/>
</dbReference>
<accession>A0A2R6P6L2</accession>
<evidence type="ECO:0000256" key="16">
    <source>
        <dbReference type="ARBA" id="ARBA00023136"/>
    </source>
</evidence>
<dbReference type="FunFam" id="3.80.10.10:FF:000299">
    <property type="entry name" value="Piriformospora indica-insensitive protein 2"/>
    <property type="match status" value="1"/>
</dbReference>
<dbReference type="Gramene" id="PSR86282">
    <property type="protein sequence ID" value="PSR86282"/>
    <property type="gene ID" value="CEY00_Acc31647"/>
</dbReference>
<dbReference type="Gene3D" id="1.10.510.10">
    <property type="entry name" value="Transferase(Phosphotransferase) domain 1"/>
    <property type="match status" value="1"/>
</dbReference>
<comment type="catalytic activity">
    <reaction evidence="19">
        <text>L-threonyl-[protein] + ATP = O-phospho-L-threonyl-[protein] + ADP + H(+)</text>
        <dbReference type="Rhea" id="RHEA:46608"/>
        <dbReference type="Rhea" id="RHEA-COMP:11060"/>
        <dbReference type="Rhea" id="RHEA-COMP:11605"/>
        <dbReference type="ChEBI" id="CHEBI:15378"/>
        <dbReference type="ChEBI" id="CHEBI:30013"/>
        <dbReference type="ChEBI" id="CHEBI:30616"/>
        <dbReference type="ChEBI" id="CHEBI:61977"/>
        <dbReference type="ChEBI" id="CHEBI:456216"/>
        <dbReference type="EC" id="2.7.11.1"/>
    </reaction>
</comment>
<keyword evidence="13 24" id="KW-0418">Kinase</keyword>
<dbReference type="STRING" id="1590841.A0A2R6P6L2"/>
<evidence type="ECO:0000256" key="3">
    <source>
        <dbReference type="ARBA" id="ARBA00012513"/>
    </source>
</evidence>
<keyword evidence="4" id="KW-1003">Cell membrane</keyword>
<evidence type="ECO:0000256" key="8">
    <source>
        <dbReference type="ARBA" id="ARBA00022679"/>
    </source>
</evidence>
<evidence type="ECO:0000256" key="20">
    <source>
        <dbReference type="ARBA" id="ARBA00048679"/>
    </source>
</evidence>
<evidence type="ECO:0000256" key="17">
    <source>
        <dbReference type="ARBA" id="ARBA00023170"/>
    </source>
</evidence>
<dbReference type="PANTHER" id="PTHR27008">
    <property type="entry name" value="OS04G0122200 PROTEIN"/>
    <property type="match status" value="1"/>
</dbReference>
<dbReference type="GO" id="GO:0004674">
    <property type="term" value="F:protein serine/threonine kinase activity"/>
    <property type="evidence" value="ECO:0007669"/>
    <property type="project" value="UniProtKB-KW"/>
</dbReference>
<evidence type="ECO:0000256" key="11">
    <source>
        <dbReference type="ARBA" id="ARBA00022737"/>
    </source>
</evidence>
<dbReference type="FunFam" id="3.30.200.20:FF:000661">
    <property type="entry name" value="Serine-threonine protein kinase plant-type"/>
    <property type="match status" value="1"/>
</dbReference>
<keyword evidence="9 22" id="KW-0812">Transmembrane</keyword>
<name>A0A2R6P6L2_ACTCC</name>
<dbReference type="OrthoDB" id="676979at2759"/>
<evidence type="ECO:0000256" key="2">
    <source>
        <dbReference type="ARBA" id="ARBA00009592"/>
    </source>
</evidence>
<dbReference type="Proteomes" id="UP000241394">
    <property type="component" value="Chromosome LG28"/>
</dbReference>
<dbReference type="InParanoid" id="A0A2R6P6L2"/>
<dbReference type="OMA" id="FMANDAL"/>
<dbReference type="SUPFAM" id="SSF52058">
    <property type="entry name" value="L domain-like"/>
    <property type="match status" value="1"/>
</dbReference>
<keyword evidence="12 21" id="KW-0547">Nucleotide-binding</keyword>
<sequence length="609" mass="67606">MGNIPHEIGNLSNLISLVLSGNSLTGFIPESLERLQKLQLLGLETNILQGSIPNDLCLLRMLSTLGLGDNELFGPVPACLGNISSLRNLYLQSNRLNFTIPVNLWSLKDLLTLNLSSNAFIGNLPSEIGNLKAAITIDLSMNQLSGQIPNTTEGLQNLLYLSLAQNRFEGRVPESFGSLLSLQSINLSYNNLSGAIPKSLEALKYLKYFNVSFNKLSGEIPTGGPFANFTSESFMDNEELCGAPQFHVPACYNGTNHHSKTRKILLLTCIPLSVVSILLALMTAFALKRRRKRLKPPTQFDEFSPQTFERVTYQELLRATEGFSESNLLGVGSFGSVYKGILTNGTILAIKLFNLQVESAFKSFDTECEILRNIRHRNLTKVISSCSSPDFKALILEYMPNGNLEKWLYSHNYFLDISKKLEILIDVACALEYLHHGYSTPVLHLDLKPSNVLLDEDMVARVSDFGIAKFLGDGENAAHTKTLATLGYMAPEYGSEGLVSTKCDVYSFGIMLMETFTRTSPTDAKFTEDFSLKRWVEESLPDKIIQVVDTNLLRPKEENYSVKVQCVSSIMELALNCSTVSPEERINMKDVLASLKKIRLAFLTNCGEI</sequence>
<keyword evidence="16 22" id="KW-0472">Membrane</keyword>
<keyword evidence="11" id="KW-0677">Repeat</keyword>
<dbReference type="PROSITE" id="PS00108">
    <property type="entry name" value="PROTEIN_KINASE_ST"/>
    <property type="match status" value="1"/>
</dbReference>
<dbReference type="Pfam" id="PF13855">
    <property type="entry name" value="LRR_8"/>
    <property type="match status" value="1"/>
</dbReference>
<evidence type="ECO:0000256" key="10">
    <source>
        <dbReference type="ARBA" id="ARBA00022729"/>
    </source>
</evidence>
<organism evidence="24 25">
    <name type="scientific">Actinidia chinensis var. chinensis</name>
    <name type="common">Chinese soft-hair kiwi</name>
    <dbReference type="NCBI Taxonomy" id="1590841"/>
    <lineage>
        <taxon>Eukaryota</taxon>
        <taxon>Viridiplantae</taxon>
        <taxon>Streptophyta</taxon>
        <taxon>Embryophyta</taxon>
        <taxon>Tracheophyta</taxon>
        <taxon>Spermatophyta</taxon>
        <taxon>Magnoliopsida</taxon>
        <taxon>eudicotyledons</taxon>
        <taxon>Gunneridae</taxon>
        <taxon>Pentapetalae</taxon>
        <taxon>asterids</taxon>
        <taxon>Ericales</taxon>
        <taxon>Actinidiaceae</taxon>
        <taxon>Actinidia</taxon>
    </lineage>
</organism>
<evidence type="ECO:0000256" key="18">
    <source>
        <dbReference type="ARBA" id="ARBA00023180"/>
    </source>
</evidence>
<evidence type="ECO:0000256" key="13">
    <source>
        <dbReference type="ARBA" id="ARBA00022777"/>
    </source>
</evidence>
<dbReference type="InterPro" id="IPR032675">
    <property type="entry name" value="LRR_dom_sf"/>
</dbReference>
<dbReference type="EMBL" id="NKQK01000028">
    <property type="protein sequence ID" value="PSR86282.1"/>
    <property type="molecule type" value="Genomic_DNA"/>
</dbReference>
<dbReference type="FunFam" id="3.80.10.10:FF:000111">
    <property type="entry name" value="LRR receptor-like serine/threonine-protein kinase ERECTA"/>
    <property type="match status" value="1"/>
</dbReference>
<dbReference type="InterPro" id="IPR011009">
    <property type="entry name" value="Kinase-like_dom_sf"/>
</dbReference>
<reference evidence="24 25" key="1">
    <citation type="submission" date="2017-07" db="EMBL/GenBank/DDBJ databases">
        <title>An improved, manually edited Actinidia chinensis var. chinensis (kiwifruit) genome highlights the challenges associated with draft genomes and gene prediction in plants.</title>
        <authorList>
            <person name="Pilkington S."/>
            <person name="Crowhurst R."/>
            <person name="Hilario E."/>
            <person name="Nardozza S."/>
            <person name="Fraser L."/>
            <person name="Peng Y."/>
            <person name="Gunaseelan K."/>
            <person name="Simpson R."/>
            <person name="Tahir J."/>
            <person name="Deroles S."/>
            <person name="Templeton K."/>
            <person name="Luo Z."/>
            <person name="Davy M."/>
            <person name="Cheng C."/>
            <person name="Mcneilage M."/>
            <person name="Scaglione D."/>
            <person name="Liu Y."/>
            <person name="Zhang Q."/>
            <person name="Datson P."/>
            <person name="De Silva N."/>
            <person name="Gardiner S."/>
            <person name="Bassett H."/>
            <person name="Chagne D."/>
            <person name="Mccallum J."/>
            <person name="Dzierzon H."/>
            <person name="Deng C."/>
            <person name="Wang Y.-Y."/>
            <person name="Barron N."/>
            <person name="Manako K."/>
            <person name="Bowen J."/>
            <person name="Foster T."/>
            <person name="Erridge Z."/>
            <person name="Tiffin H."/>
            <person name="Waite C."/>
            <person name="Davies K."/>
            <person name="Grierson E."/>
            <person name="Laing W."/>
            <person name="Kirk R."/>
            <person name="Chen X."/>
            <person name="Wood M."/>
            <person name="Montefiori M."/>
            <person name="Brummell D."/>
            <person name="Schwinn K."/>
            <person name="Catanach A."/>
            <person name="Fullerton C."/>
            <person name="Li D."/>
            <person name="Meiyalaghan S."/>
            <person name="Nieuwenhuizen N."/>
            <person name="Read N."/>
            <person name="Prakash R."/>
            <person name="Hunter D."/>
            <person name="Zhang H."/>
            <person name="Mckenzie M."/>
            <person name="Knabel M."/>
            <person name="Harris A."/>
            <person name="Allan A."/>
            <person name="Chen A."/>
            <person name="Janssen B."/>
            <person name="Plunkett B."/>
            <person name="Dwamena C."/>
            <person name="Voogd C."/>
            <person name="Leif D."/>
            <person name="Lafferty D."/>
            <person name="Souleyre E."/>
            <person name="Varkonyi-Gasic E."/>
            <person name="Gambi F."/>
            <person name="Hanley J."/>
            <person name="Yao J.-L."/>
            <person name="Cheung J."/>
            <person name="David K."/>
            <person name="Warren B."/>
            <person name="Marsh K."/>
            <person name="Snowden K."/>
            <person name="Lin-Wang K."/>
            <person name="Brian L."/>
            <person name="Martinez-Sanchez M."/>
            <person name="Wang M."/>
            <person name="Ileperuma N."/>
            <person name="Macnee N."/>
            <person name="Campin R."/>
            <person name="Mcatee P."/>
            <person name="Drummond R."/>
            <person name="Espley R."/>
            <person name="Ireland H."/>
            <person name="Wu R."/>
            <person name="Atkinson R."/>
            <person name="Karunairetnam S."/>
            <person name="Bulley S."/>
            <person name="Chunkath S."/>
            <person name="Hanley Z."/>
            <person name="Storey R."/>
            <person name="Thrimawithana A."/>
            <person name="Thomson S."/>
            <person name="David C."/>
            <person name="Testolin R."/>
        </authorList>
    </citation>
    <scope>NUCLEOTIDE SEQUENCE [LARGE SCALE GENOMIC DNA]</scope>
    <source>
        <strain evidence="25">cv. Red5</strain>
        <tissue evidence="24">Young leaf</tissue>
    </source>
</reference>
<dbReference type="Pfam" id="PF00560">
    <property type="entry name" value="LRR_1"/>
    <property type="match status" value="2"/>
</dbReference>
<keyword evidence="10" id="KW-0732">Signal</keyword>
<dbReference type="SMART" id="SM00220">
    <property type="entry name" value="S_TKc"/>
    <property type="match status" value="1"/>
</dbReference>
<dbReference type="InterPro" id="IPR051809">
    <property type="entry name" value="Plant_receptor-like_S/T_kinase"/>
</dbReference>
<dbReference type="PROSITE" id="PS00107">
    <property type="entry name" value="PROTEIN_KINASE_ATP"/>
    <property type="match status" value="1"/>
</dbReference>
<dbReference type="PANTHER" id="PTHR27008:SF585">
    <property type="entry name" value="PROTEIN KINASE DOMAIN-CONTAINING PROTEIN"/>
    <property type="match status" value="1"/>
</dbReference>
<dbReference type="Gene3D" id="3.80.10.10">
    <property type="entry name" value="Ribonuclease Inhibitor"/>
    <property type="match status" value="1"/>
</dbReference>
<evidence type="ECO:0000256" key="6">
    <source>
        <dbReference type="ARBA" id="ARBA00022553"/>
    </source>
</evidence>
<gene>
    <name evidence="24" type="ORF">CEY00_Acc31647</name>
</gene>
<comment type="subcellular location">
    <subcellularLocation>
        <location evidence="1">Cell membrane</location>
        <topology evidence="1">Single-pass membrane protein</topology>
    </subcellularLocation>
</comment>
<keyword evidence="6" id="KW-0597">Phosphoprotein</keyword>
<comment type="caution">
    <text evidence="24">The sequence shown here is derived from an EMBL/GenBank/DDBJ whole genome shotgun (WGS) entry which is preliminary data.</text>
</comment>
<dbReference type="SUPFAM" id="SSF56112">
    <property type="entry name" value="Protein kinase-like (PK-like)"/>
    <property type="match status" value="1"/>
</dbReference>
<dbReference type="FunFam" id="1.10.510.10:FF:000358">
    <property type="entry name" value="Putative leucine-rich repeat receptor-like serine/threonine-protein kinase"/>
    <property type="match status" value="1"/>
</dbReference>
<feature type="binding site" evidence="21">
    <location>
        <position position="362"/>
    </location>
    <ligand>
        <name>ATP</name>
        <dbReference type="ChEBI" id="CHEBI:30616"/>
    </ligand>
</feature>
<keyword evidence="7" id="KW-0433">Leucine-rich repeat</keyword>
<evidence type="ECO:0000313" key="25">
    <source>
        <dbReference type="Proteomes" id="UP000241394"/>
    </source>
</evidence>
<keyword evidence="17 24" id="KW-0675">Receptor</keyword>
<comment type="similarity">
    <text evidence="2">Belongs to the RLP family.</text>
</comment>
<evidence type="ECO:0000256" key="21">
    <source>
        <dbReference type="PROSITE-ProRule" id="PRU10141"/>
    </source>
</evidence>
<feature type="transmembrane region" description="Helical" evidence="22">
    <location>
        <begin position="264"/>
        <end position="287"/>
    </location>
</feature>
<evidence type="ECO:0000256" key="14">
    <source>
        <dbReference type="ARBA" id="ARBA00022840"/>
    </source>
</evidence>
<dbReference type="InterPro" id="IPR008271">
    <property type="entry name" value="Ser/Thr_kinase_AS"/>
</dbReference>
<dbReference type="Gene3D" id="3.30.200.20">
    <property type="entry name" value="Phosphorylase Kinase, domain 1"/>
    <property type="match status" value="1"/>
</dbReference>
<dbReference type="PROSITE" id="PS50011">
    <property type="entry name" value="PROTEIN_KINASE_DOM"/>
    <property type="match status" value="1"/>
</dbReference>
<keyword evidence="14 21" id="KW-0067">ATP-binding</keyword>